<dbReference type="InterPro" id="IPR036881">
    <property type="entry name" value="Glyco_hydro_3_C_sf"/>
</dbReference>
<accession>A0AA41DE29</accession>
<dbReference type="AlphaFoldDB" id="A0AA41DE29"/>
<dbReference type="InterPro" id="IPR002772">
    <property type="entry name" value="Glyco_hydro_3_C"/>
</dbReference>
<dbReference type="PANTHER" id="PTHR42715">
    <property type="entry name" value="BETA-GLUCOSIDASE"/>
    <property type="match status" value="1"/>
</dbReference>
<dbReference type="Gene3D" id="2.60.120.260">
    <property type="entry name" value="Galactose-binding domain-like"/>
    <property type="match status" value="1"/>
</dbReference>
<dbReference type="Gene3D" id="2.60.40.10">
    <property type="entry name" value="Immunoglobulins"/>
    <property type="match status" value="1"/>
</dbReference>
<protein>
    <submittedName>
        <fullName evidence="4">Glycoside hydrolase family 3 C-terminal domain-containing protein</fullName>
    </submittedName>
</protein>
<evidence type="ECO:0000256" key="2">
    <source>
        <dbReference type="ARBA" id="ARBA00022801"/>
    </source>
</evidence>
<dbReference type="Pfam" id="PF01915">
    <property type="entry name" value="Glyco_hydro_3_C"/>
    <property type="match status" value="1"/>
</dbReference>
<name>A0AA41DE29_9BACT</name>
<dbReference type="InterPro" id="IPR013783">
    <property type="entry name" value="Ig-like_fold"/>
</dbReference>
<sequence length="874" mass="98301">MRRFILYFLLLVLTAPLKGQQYPFKDQYLSTEERVEDLINRMTLEEKIDLLAGYNDFYLHPCERLGIPAFKMADGPLGLSSWGLWGRATAFPSALAVASSWNRELSSLLGEMYAQEWRARGIHFLLAPGVNIYRASKGARNFEYYGEDPFLTANMVVPFIKAVQEGGVIATIKHFAGNDQEYDRYTVSTEVSDRALHEIYLAPFKAAVQKANVKAVMTGYNPLRGVYCTENKFLIDILKKDWGFKGMLMSDWACTYSADKAANNGLDLEMGSKSWFNKEKLLPLIKQGLVSEEVINDKVRRIYGTCIDMGFFDRPQKVDSIPVYNQKANRLSLKAAEEGIVLLKNSGVLPLESPKSIAVIGPTANPPVINDRVFSTNGIVYGGGGSSRVHPWYVVNDLQGIENEFKGSQIYYHEGISNQFKRRLFRNCVFRTQDGKRGLKARYYSSGNSSENSTFSDLIDEQAKAAGRVVNSLESSSSDESTGSAIISRTDRNVDFEWWGAPDNNENFGSDYEVEWEGYIDILKNDSIRFFIDAQGAYQLFVDGKLLVDASDSQSFHVSSETVYATKGSAKHIKLKFWNQRSTPAEIRMGYCYNSDIDFSEAVNLASRVDAVIVCAGLDGSIELEGRDRPFDLPYGQDRLIEEIAKVNPNTIVVMHAGGGVNMSAWINKVAAVLHAFYPGQEGGNALAHILSGKVNPSAKLAFTIEKEWIDSPAAGNYDETRKEKKVFYREGIFTGYRGYEKKGVEPLFPFGYGLSYTSFQYDNLSVKVIDKKKCQVEVRLDVSNVGNKAGAEIVQLYVTDVKSEEERPLKELKGFDKVWLQPGETRSIKILLEEEDFQYYSEKKKKWILEKGEFLIKVGASSQDVRLENKIWL</sequence>
<dbReference type="Pfam" id="PF07691">
    <property type="entry name" value="PA14"/>
    <property type="match status" value="1"/>
</dbReference>
<gene>
    <name evidence="4" type="ORF">H6D15_14845</name>
</gene>
<dbReference type="SMART" id="SM00758">
    <property type="entry name" value="PA14"/>
    <property type="match status" value="1"/>
</dbReference>
<dbReference type="EMBL" id="JACJMO010000049">
    <property type="protein sequence ID" value="MBM6858855.1"/>
    <property type="molecule type" value="Genomic_DNA"/>
</dbReference>
<dbReference type="InterPro" id="IPR036962">
    <property type="entry name" value="Glyco_hydro_3_N_sf"/>
</dbReference>
<feature type="domain" description="PA14" evidence="3">
    <location>
        <begin position="434"/>
        <end position="607"/>
    </location>
</feature>
<dbReference type="SUPFAM" id="SSF51445">
    <property type="entry name" value="(Trans)glycosidases"/>
    <property type="match status" value="1"/>
</dbReference>
<keyword evidence="5" id="KW-1185">Reference proteome</keyword>
<dbReference type="Pfam" id="PF00933">
    <property type="entry name" value="Glyco_hydro_3"/>
    <property type="match status" value="1"/>
</dbReference>
<dbReference type="InterPro" id="IPR026891">
    <property type="entry name" value="Fn3-like"/>
</dbReference>
<comment type="caution">
    <text evidence="4">The sequence shown here is derived from an EMBL/GenBank/DDBJ whole genome shotgun (WGS) entry which is preliminary data.</text>
</comment>
<evidence type="ECO:0000256" key="1">
    <source>
        <dbReference type="ARBA" id="ARBA00005336"/>
    </source>
</evidence>
<dbReference type="GO" id="GO:0008422">
    <property type="term" value="F:beta-glucosidase activity"/>
    <property type="evidence" value="ECO:0007669"/>
    <property type="project" value="UniProtKB-ARBA"/>
</dbReference>
<keyword evidence="2 4" id="KW-0378">Hydrolase</keyword>
<dbReference type="InterPro" id="IPR037524">
    <property type="entry name" value="PA14/GLEYA"/>
</dbReference>
<dbReference type="Gene3D" id="3.40.50.1700">
    <property type="entry name" value="Glycoside hydrolase family 3 C-terminal domain"/>
    <property type="match status" value="1"/>
</dbReference>
<dbReference type="PRINTS" id="PR00133">
    <property type="entry name" value="GLHYDRLASE3"/>
</dbReference>
<dbReference type="Gene3D" id="3.20.20.300">
    <property type="entry name" value="Glycoside hydrolase, family 3, N-terminal domain"/>
    <property type="match status" value="1"/>
</dbReference>
<dbReference type="Proteomes" id="UP000698924">
    <property type="component" value="Unassembled WGS sequence"/>
</dbReference>
<dbReference type="Pfam" id="PF14310">
    <property type="entry name" value="Fn3-like"/>
    <property type="match status" value="1"/>
</dbReference>
<dbReference type="SUPFAM" id="SSF52279">
    <property type="entry name" value="Beta-D-glucan exohydrolase, C-terminal domain"/>
    <property type="match status" value="1"/>
</dbReference>
<proteinExistence type="inferred from homology"/>
<dbReference type="InterPro" id="IPR001764">
    <property type="entry name" value="Glyco_hydro_3_N"/>
</dbReference>
<dbReference type="InterPro" id="IPR050288">
    <property type="entry name" value="Cellulose_deg_GH3"/>
</dbReference>
<evidence type="ECO:0000259" key="3">
    <source>
        <dbReference type="PROSITE" id="PS51820"/>
    </source>
</evidence>
<dbReference type="SMART" id="SM01217">
    <property type="entry name" value="Fn3_like"/>
    <property type="match status" value="1"/>
</dbReference>
<dbReference type="PANTHER" id="PTHR42715:SF10">
    <property type="entry name" value="BETA-GLUCOSIDASE"/>
    <property type="match status" value="1"/>
</dbReference>
<reference evidence="4 5" key="1">
    <citation type="journal article" date="2021" name="Sci. Rep.">
        <title>The distribution of antibiotic resistance genes in chicken gut microbiota commensals.</title>
        <authorList>
            <person name="Juricova H."/>
            <person name="Matiasovicova J."/>
            <person name="Kubasova T."/>
            <person name="Cejkova D."/>
            <person name="Rychlik I."/>
        </authorList>
    </citation>
    <scope>NUCLEOTIDE SEQUENCE [LARGE SCALE GENOMIC DNA]</scope>
    <source>
        <strain evidence="4 5">An421</strain>
    </source>
</reference>
<dbReference type="PROSITE" id="PS51820">
    <property type="entry name" value="PA14"/>
    <property type="match status" value="1"/>
</dbReference>
<dbReference type="InterPro" id="IPR011658">
    <property type="entry name" value="PA14_dom"/>
</dbReference>
<dbReference type="RefSeq" id="WP_204973431.1">
    <property type="nucleotide sequence ID" value="NZ_JAAZTS010000048.1"/>
</dbReference>
<evidence type="ECO:0000313" key="4">
    <source>
        <dbReference type="EMBL" id="MBM6858855.1"/>
    </source>
</evidence>
<dbReference type="GO" id="GO:0005975">
    <property type="term" value="P:carbohydrate metabolic process"/>
    <property type="evidence" value="ECO:0007669"/>
    <property type="project" value="InterPro"/>
</dbReference>
<evidence type="ECO:0000313" key="5">
    <source>
        <dbReference type="Proteomes" id="UP000698924"/>
    </source>
</evidence>
<organism evidence="4 5">
    <name type="scientific">Caecibacteroides pullorum</name>
    <dbReference type="NCBI Taxonomy" id="2725562"/>
    <lineage>
        <taxon>Bacteria</taxon>
        <taxon>Pseudomonadati</taxon>
        <taxon>Bacteroidota</taxon>
        <taxon>Bacteroidia</taxon>
        <taxon>Bacteroidales</taxon>
        <taxon>Bacteroidaceae</taxon>
        <taxon>Caecibacteroides</taxon>
    </lineage>
</organism>
<dbReference type="InterPro" id="IPR017853">
    <property type="entry name" value="GH"/>
</dbReference>
<comment type="similarity">
    <text evidence="1">Belongs to the glycosyl hydrolase 3 family.</text>
</comment>
<dbReference type="FunFam" id="2.60.40.10:FF:000495">
    <property type="entry name" value="Periplasmic beta-glucosidase"/>
    <property type="match status" value="1"/>
</dbReference>